<feature type="compositionally biased region" description="Basic and acidic residues" evidence="2">
    <location>
        <begin position="215"/>
        <end position="251"/>
    </location>
</feature>
<feature type="region of interest" description="Disordered" evidence="2">
    <location>
        <begin position="59"/>
        <end position="89"/>
    </location>
</feature>
<dbReference type="InterPro" id="IPR016024">
    <property type="entry name" value="ARM-type_fold"/>
</dbReference>
<dbReference type="Proteomes" id="UP001162480">
    <property type="component" value="Chromosome 2"/>
</dbReference>
<evidence type="ECO:0000256" key="2">
    <source>
        <dbReference type="SAM" id="MobiDB-lite"/>
    </source>
</evidence>
<feature type="compositionally biased region" description="Basic residues" evidence="2">
    <location>
        <begin position="197"/>
        <end position="206"/>
    </location>
</feature>
<evidence type="ECO:0000256" key="1">
    <source>
        <dbReference type="PROSITE-ProRule" id="PRU00259"/>
    </source>
</evidence>
<gene>
    <name evidence="3" type="ORF">OCTVUL_1B000203</name>
</gene>
<sequence>MSEDSYSYSDMSSSEELLEAVKTMDQKLIKEKGNFTDAARCKETEVDIKEFGRHKEEMNRDGFEVKLSPPQEETEPKTKRMEAKNSNQFPFYRNLEHRRTSADIIRDAKKTLRSLSTKRPFTPRDEKRTLFGEMSNRSREARPASTYSIGSRHFEGWESRPVSGTRLSPINNPPALNAESEPKFLPPKPPPEECKHSGHKNIRPHTKLVQPGSEGSEKVRRNKETRDGKDKTQASKRATSEHVVNEDEHINQDGSKQHLVNTDKINEEITEESSFFDLNINPLLDNLFYHKERKAADQICSTAESLYNLLEKENLFGRNYKQRSTILKAVFKLLDFDNADVLLSMAEIILAFRVTGKNLLSTCKLVFKVSRNEQNDPLFLKGHILAQLLQVVPISDPVSCSEALTYCVGTLKLLSGNSSIMKELVHRECIELLTSLLQSINLTDPSVPSANKEQLGHLLIQLTACLRNLVDASSSRQRLLACELIPALSTAMELNLDDGDLILNISRIYSKISLHTDCCTVLAAQRQHYPVALRALNKHITRQDVVVRICFALGNLTAKDDTARVQLFEEKNSLATILNVLQYYLDKFSTSDKTNQSHKANTQNFQMEESVDILIKTVRLIANLSIGETIGPIIAAEHDCVIQLLRILDSFSIDKEDLLVTTVATINNLSYYHSKTSGILAKQLDIAKYLVKLLLPNHMETLIEVSRVFGNLTHQKIVRDFLAEQKVQETFIELLDSDNREVVYISCGVLVNFMADKEKRPVLMQGGGIEKLIEVLRDFGPNDWQLAGIVCQVLLNYSHNVGPEHLYFGYQTTEQLVELLTEFLDEANVHGYITAKPEHTEQSSETTDEVQNLIMEKWENEFCPVAETLLQRLKYHQSVLEPLEVTKDHFPSSFKSTRS</sequence>
<feature type="repeat" description="ARM" evidence="1">
    <location>
        <begin position="726"/>
        <end position="768"/>
    </location>
</feature>
<protein>
    <submittedName>
        <fullName evidence="3">Repeat-containing 2-like isoform X2</fullName>
    </submittedName>
</protein>
<keyword evidence="4" id="KW-1185">Reference proteome</keyword>
<dbReference type="InterPro" id="IPR000225">
    <property type="entry name" value="Armadillo"/>
</dbReference>
<proteinExistence type="predicted"/>
<reference evidence="3" key="1">
    <citation type="submission" date="2023-08" db="EMBL/GenBank/DDBJ databases">
        <authorList>
            <person name="Alioto T."/>
            <person name="Alioto T."/>
            <person name="Gomez Garrido J."/>
        </authorList>
    </citation>
    <scope>NUCLEOTIDE SEQUENCE</scope>
</reference>
<name>A0AA36AME0_OCTVU</name>
<dbReference type="Gene3D" id="1.25.10.10">
    <property type="entry name" value="Leucine-rich Repeat Variant"/>
    <property type="match status" value="2"/>
</dbReference>
<dbReference type="PANTHER" id="PTHR21356:SF1">
    <property type="entry name" value="ARMADILLO REPEAT-CONTAINING PROTEIN 2"/>
    <property type="match status" value="1"/>
</dbReference>
<dbReference type="InterPro" id="IPR011989">
    <property type="entry name" value="ARM-like"/>
</dbReference>
<accession>A0AA36AME0</accession>
<dbReference type="InterPro" id="IPR038905">
    <property type="entry name" value="ARMC2"/>
</dbReference>
<dbReference type="GO" id="GO:0044782">
    <property type="term" value="P:cilium organization"/>
    <property type="evidence" value="ECO:0007669"/>
    <property type="project" value="TreeGrafter"/>
</dbReference>
<dbReference type="SUPFAM" id="SSF48371">
    <property type="entry name" value="ARM repeat"/>
    <property type="match status" value="2"/>
</dbReference>
<dbReference type="EMBL" id="OX597815">
    <property type="protein sequence ID" value="CAI9718168.1"/>
    <property type="molecule type" value="Genomic_DNA"/>
</dbReference>
<feature type="compositionally biased region" description="Basic and acidic residues" evidence="2">
    <location>
        <begin position="74"/>
        <end position="83"/>
    </location>
</feature>
<evidence type="ECO:0000313" key="3">
    <source>
        <dbReference type="EMBL" id="CAI9718168.1"/>
    </source>
</evidence>
<organism evidence="3 4">
    <name type="scientific">Octopus vulgaris</name>
    <name type="common">Common octopus</name>
    <dbReference type="NCBI Taxonomy" id="6645"/>
    <lineage>
        <taxon>Eukaryota</taxon>
        <taxon>Metazoa</taxon>
        <taxon>Spiralia</taxon>
        <taxon>Lophotrochozoa</taxon>
        <taxon>Mollusca</taxon>
        <taxon>Cephalopoda</taxon>
        <taxon>Coleoidea</taxon>
        <taxon>Octopodiformes</taxon>
        <taxon>Octopoda</taxon>
        <taxon>Incirrata</taxon>
        <taxon>Octopodidae</taxon>
        <taxon>Octopus</taxon>
    </lineage>
</organism>
<dbReference type="PANTHER" id="PTHR21356">
    <property type="entry name" value="ARMADILLO REPEAT CONTAINING 2"/>
    <property type="match status" value="1"/>
</dbReference>
<dbReference type="AlphaFoldDB" id="A0AA36AME0"/>
<dbReference type="PROSITE" id="PS50176">
    <property type="entry name" value="ARM_REPEAT"/>
    <property type="match status" value="1"/>
</dbReference>
<feature type="compositionally biased region" description="Basic and acidic residues" evidence="2">
    <location>
        <begin position="122"/>
        <end position="142"/>
    </location>
</feature>
<feature type="region of interest" description="Disordered" evidence="2">
    <location>
        <begin position="119"/>
        <end position="254"/>
    </location>
</feature>
<evidence type="ECO:0000313" key="4">
    <source>
        <dbReference type="Proteomes" id="UP001162480"/>
    </source>
</evidence>